<comment type="caution">
    <text evidence="2">The sequence shown here is derived from an EMBL/GenBank/DDBJ whole genome shotgun (WGS) entry which is preliminary data.</text>
</comment>
<organism evidence="2">
    <name type="scientific">marine sediment metagenome</name>
    <dbReference type="NCBI Taxonomy" id="412755"/>
    <lineage>
        <taxon>unclassified sequences</taxon>
        <taxon>metagenomes</taxon>
        <taxon>ecological metagenomes</taxon>
    </lineage>
</organism>
<keyword evidence="1" id="KW-0175">Coiled coil</keyword>
<evidence type="ECO:0000313" key="2">
    <source>
        <dbReference type="EMBL" id="KKN07224.1"/>
    </source>
</evidence>
<protein>
    <submittedName>
        <fullName evidence="2">Uncharacterized protein</fullName>
    </submittedName>
</protein>
<evidence type="ECO:0000256" key="1">
    <source>
        <dbReference type="SAM" id="Coils"/>
    </source>
</evidence>
<accession>A0A0F9MNL8</accession>
<dbReference type="AlphaFoldDB" id="A0A0F9MNL8"/>
<sequence>MSLKLIERDLRIALTKIHRLEANVVSLEKYIYDLRNQFVELEIKVMGKHDVL</sequence>
<proteinExistence type="predicted"/>
<dbReference type="EMBL" id="LAZR01004594">
    <property type="protein sequence ID" value="KKN07224.1"/>
    <property type="molecule type" value="Genomic_DNA"/>
</dbReference>
<gene>
    <name evidence="2" type="ORF">LCGC14_1069360</name>
</gene>
<reference evidence="2" key="1">
    <citation type="journal article" date="2015" name="Nature">
        <title>Complex archaea that bridge the gap between prokaryotes and eukaryotes.</title>
        <authorList>
            <person name="Spang A."/>
            <person name="Saw J.H."/>
            <person name="Jorgensen S.L."/>
            <person name="Zaremba-Niedzwiedzka K."/>
            <person name="Martijn J."/>
            <person name="Lind A.E."/>
            <person name="van Eijk R."/>
            <person name="Schleper C."/>
            <person name="Guy L."/>
            <person name="Ettema T.J."/>
        </authorList>
    </citation>
    <scope>NUCLEOTIDE SEQUENCE</scope>
</reference>
<name>A0A0F9MNL8_9ZZZZ</name>
<feature type="coiled-coil region" evidence="1">
    <location>
        <begin position="3"/>
        <end position="37"/>
    </location>
</feature>